<keyword evidence="4" id="KW-1185">Reference proteome</keyword>
<dbReference type="InterPro" id="IPR018968">
    <property type="entry name" value="Phasin"/>
</dbReference>
<feature type="domain" description="Phasin" evidence="2">
    <location>
        <begin position="7"/>
        <end position="108"/>
    </location>
</feature>
<feature type="region of interest" description="Disordered" evidence="1">
    <location>
        <begin position="173"/>
        <end position="192"/>
    </location>
</feature>
<feature type="compositionally biased region" description="Basic residues" evidence="1">
    <location>
        <begin position="183"/>
        <end position="192"/>
    </location>
</feature>
<dbReference type="AlphaFoldDB" id="A0A845HTD8"/>
<evidence type="ECO:0000313" key="4">
    <source>
        <dbReference type="Proteomes" id="UP000444316"/>
    </source>
</evidence>
<sequence>MFTNPEQFANATKALFEFQLETFNTLTSKAVQGVEQVVALNLATAKAQMEEQLATSKELSQSSDPKAAMSLAAAKVQPGMAGAAAYNEQLGAIIAEIREEFSRAADAHMTEAKSTLSALIYDVTKNVRPGSENAVQIVKTAIDNAFAGYEQVTKATKQAVASVEEQIAKASAMVEQNTAKPAKPARSRKAAK</sequence>
<evidence type="ECO:0000313" key="3">
    <source>
        <dbReference type="EMBL" id="MYN44704.1"/>
    </source>
</evidence>
<dbReference type="RefSeq" id="WP_161034315.1">
    <property type="nucleotide sequence ID" value="NZ_WWCL01000001.1"/>
</dbReference>
<protein>
    <submittedName>
        <fullName evidence="3">TIGR01841 family phasin</fullName>
    </submittedName>
</protein>
<organism evidence="3 4">
    <name type="scientific">Duganella fentianensis</name>
    <dbReference type="NCBI Taxonomy" id="2692177"/>
    <lineage>
        <taxon>Bacteria</taxon>
        <taxon>Pseudomonadati</taxon>
        <taxon>Pseudomonadota</taxon>
        <taxon>Betaproteobacteria</taxon>
        <taxon>Burkholderiales</taxon>
        <taxon>Oxalobacteraceae</taxon>
        <taxon>Telluria group</taxon>
        <taxon>Duganella</taxon>
    </lineage>
</organism>
<comment type="caution">
    <text evidence="3">The sequence shown here is derived from an EMBL/GenBank/DDBJ whole genome shotgun (WGS) entry which is preliminary data.</text>
</comment>
<reference evidence="3" key="1">
    <citation type="submission" date="2019-12" db="EMBL/GenBank/DDBJ databases">
        <title>Novel species isolated from a subtropical stream in China.</title>
        <authorList>
            <person name="Lu H."/>
        </authorList>
    </citation>
    <scope>NUCLEOTIDE SEQUENCE [LARGE SCALE GENOMIC DNA]</scope>
    <source>
        <strain evidence="3">FT93W</strain>
    </source>
</reference>
<accession>A0A845HTD8</accession>
<dbReference type="Pfam" id="PF09361">
    <property type="entry name" value="Phasin_2"/>
    <property type="match status" value="1"/>
</dbReference>
<evidence type="ECO:0000256" key="1">
    <source>
        <dbReference type="SAM" id="MobiDB-lite"/>
    </source>
</evidence>
<gene>
    <name evidence="3" type="primary">phaP</name>
    <name evidence="3" type="ORF">GTP23_06390</name>
</gene>
<dbReference type="EMBL" id="WWCL01000001">
    <property type="protein sequence ID" value="MYN44704.1"/>
    <property type="molecule type" value="Genomic_DNA"/>
</dbReference>
<proteinExistence type="predicted"/>
<dbReference type="NCBIfam" id="TIGR01841">
    <property type="entry name" value="phasin"/>
    <property type="match status" value="1"/>
</dbReference>
<dbReference type="InterPro" id="IPR010127">
    <property type="entry name" value="Phasin_subfam-1"/>
</dbReference>
<evidence type="ECO:0000259" key="2">
    <source>
        <dbReference type="Pfam" id="PF09361"/>
    </source>
</evidence>
<name>A0A845HTD8_9BURK</name>
<dbReference type="Proteomes" id="UP000444316">
    <property type="component" value="Unassembled WGS sequence"/>
</dbReference>